<evidence type="ECO:0000313" key="2">
    <source>
        <dbReference type="Proteomes" id="UP000070700"/>
    </source>
</evidence>
<gene>
    <name evidence="1" type="ORF">LY89DRAFT_679118</name>
</gene>
<organism evidence="1 2">
    <name type="scientific">Mollisia scopiformis</name>
    <name type="common">Conifer needle endophyte fungus</name>
    <name type="synonym">Phialocephala scopiformis</name>
    <dbReference type="NCBI Taxonomy" id="149040"/>
    <lineage>
        <taxon>Eukaryota</taxon>
        <taxon>Fungi</taxon>
        <taxon>Dikarya</taxon>
        <taxon>Ascomycota</taxon>
        <taxon>Pezizomycotina</taxon>
        <taxon>Leotiomycetes</taxon>
        <taxon>Helotiales</taxon>
        <taxon>Mollisiaceae</taxon>
        <taxon>Mollisia</taxon>
    </lineage>
</organism>
<protein>
    <submittedName>
        <fullName evidence="1">Uncharacterized protein</fullName>
    </submittedName>
</protein>
<dbReference type="OrthoDB" id="3515453at2759"/>
<dbReference type="AlphaFoldDB" id="A0A194XU07"/>
<dbReference type="InParanoid" id="A0A194XU07"/>
<keyword evidence="2" id="KW-1185">Reference proteome</keyword>
<dbReference type="Proteomes" id="UP000070700">
    <property type="component" value="Unassembled WGS sequence"/>
</dbReference>
<dbReference type="EMBL" id="KQ947404">
    <property type="protein sequence ID" value="KUJ23805.1"/>
    <property type="molecule type" value="Genomic_DNA"/>
</dbReference>
<dbReference type="RefSeq" id="XP_018078160.1">
    <property type="nucleotide sequence ID" value="XM_018213808.1"/>
</dbReference>
<name>A0A194XU07_MOLSC</name>
<dbReference type="KEGG" id="psco:LY89DRAFT_679118"/>
<evidence type="ECO:0000313" key="1">
    <source>
        <dbReference type="EMBL" id="KUJ23805.1"/>
    </source>
</evidence>
<proteinExistence type="predicted"/>
<sequence>MHFPNTQTLPDTQQNTMFITSFVLLVAAVTVFAQLPANYTGEYSYSGTNQSADFNLVIQSRNTTLNGALLGACHDGAAYEGLCIVSPDSSINRTDNYVRYQWNTTYYICDSYVNGVKNGSCPGFSSGNPDPYLNTGIVTWWLPFYGVNDTQGRVSEAMNIEMNLNSNVALTQIDFESGTQVAFDKQGLMNILEYYDDTKEPGSEYLLNANGSSAPKPQYRWHVCETLWTGYHYTTLTWVLGIHSPQNPTCQDVNVKRVFL</sequence>
<accession>A0A194XU07</accession>
<dbReference type="GeneID" id="28823534"/>
<dbReference type="STRING" id="149040.A0A194XU07"/>
<reference evidence="1 2" key="1">
    <citation type="submission" date="2015-10" db="EMBL/GenBank/DDBJ databases">
        <title>Full genome of DAOMC 229536 Phialocephala scopiformis, a fungal endophyte of spruce producing the potent anti-insectan compound rugulosin.</title>
        <authorList>
            <consortium name="DOE Joint Genome Institute"/>
            <person name="Walker A.K."/>
            <person name="Frasz S.L."/>
            <person name="Seifert K.A."/>
            <person name="Miller J.D."/>
            <person name="Mondo S.J."/>
            <person name="Labutti K."/>
            <person name="Lipzen A."/>
            <person name="Dockter R."/>
            <person name="Kennedy M."/>
            <person name="Grigoriev I.V."/>
            <person name="Spatafora J.W."/>
        </authorList>
    </citation>
    <scope>NUCLEOTIDE SEQUENCE [LARGE SCALE GENOMIC DNA]</scope>
    <source>
        <strain evidence="1 2">CBS 120377</strain>
    </source>
</reference>